<accession>A0A5B7GEM0</accession>
<reference evidence="1 2" key="1">
    <citation type="submission" date="2019-05" db="EMBL/GenBank/DDBJ databases">
        <title>Another draft genome of Portunus trituberculatus and its Hox gene families provides insights of decapod evolution.</title>
        <authorList>
            <person name="Jeong J.-H."/>
            <person name="Song I."/>
            <person name="Kim S."/>
            <person name="Choi T."/>
            <person name="Kim D."/>
            <person name="Ryu S."/>
            <person name="Kim W."/>
        </authorList>
    </citation>
    <scope>NUCLEOTIDE SEQUENCE [LARGE SCALE GENOMIC DNA]</scope>
    <source>
        <tissue evidence="1">Muscle</tissue>
    </source>
</reference>
<comment type="caution">
    <text evidence="1">The sequence shown here is derived from an EMBL/GenBank/DDBJ whole genome shotgun (WGS) entry which is preliminary data.</text>
</comment>
<evidence type="ECO:0000313" key="2">
    <source>
        <dbReference type="Proteomes" id="UP000324222"/>
    </source>
</evidence>
<dbReference type="AlphaFoldDB" id="A0A5B7GEM0"/>
<sequence>MVSARFTIRSCQVAVGWRRLPVIRGRETAARKTRKQGLLSGCLSSSLLPSLLSFRVSQEGRGVEEAGWDKASSLHRYRFLMSPSSSSSCFLPLK</sequence>
<gene>
    <name evidence="1" type="ORF">E2C01_049739</name>
</gene>
<protein>
    <submittedName>
        <fullName evidence="1">Uncharacterized protein</fullName>
    </submittedName>
</protein>
<dbReference type="EMBL" id="VSRR010013435">
    <property type="protein sequence ID" value="MPC55795.1"/>
    <property type="molecule type" value="Genomic_DNA"/>
</dbReference>
<evidence type="ECO:0000313" key="1">
    <source>
        <dbReference type="EMBL" id="MPC55795.1"/>
    </source>
</evidence>
<keyword evidence="2" id="KW-1185">Reference proteome</keyword>
<proteinExistence type="predicted"/>
<organism evidence="1 2">
    <name type="scientific">Portunus trituberculatus</name>
    <name type="common">Swimming crab</name>
    <name type="synonym">Neptunus trituberculatus</name>
    <dbReference type="NCBI Taxonomy" id="210409"/>
    <lineage>
        <taxon>Eukaryota</taxon>
        <taxon>Metazoa</taxon>
        <taxon>Ecdysozoa</taxon>
        <taxon>Arthropoda</taxon>
        <taxon>Crustacea</taxon>
        <taxon>Multicrustacea</taxon>
        <taxon>Malacostraca</taxon>
        <taxon>Eumalacostraca</taxon>
        <taxon>Eucarida</taxon>
        <taxon>Decapoda</taxon>
        <taxon>Pleocyemata</taxon>
        <taxon>Brachyura</taxon>
        <taxon>Eubrachyura</taxon>
        <taxon>Portunoidea</taxon>
        <taxon>Portunidae</taxon>
        <taxon>Portuninae</taxon>
        <taxon>Portunus</taxon>
    </lineage>
</organism>
<dbReference type="Proteomes" id="UP000324222">
    <property type="component" value="Unassembled WGS sequence"/>
</dbReference>
<name>A0A5B7GEM0_PORTR</name>